<reference evidence="1" key="1">
    <citation type="submission" date="2021-02" db="EMBL/GenBank/DDBJ databases">
        <authorList>
            <person name="Nowell W R."/>
        </authorList>
    </citation>
    <scope>NUCLEOTIDE SEQUENCE</scope>
</reference>
<keyword evidence="2" id="KW-1185">Reference proteome</keyword>
<accession>A0A820ZW43</accession>
<sequence length="50" mass="5437">LKQDSDDACETLLLIVDEIAVPHTLEALQLKLAHSKLYVGVHATPRASRG</sequence>
<name>A0A820ZW43_9BILA</name>
<evidence type="ECO:0000313" key="1">
    <source>
        <dbReference type="EMBL" id="CAF4568065.1"/>
    </source>
</evidence>
<comment type="caution">
    <text evidence="1">The sequence shown here is derived from an EMBL/GenBank/DDBJ whole genome shotgun (WGS) entry which is preliminary data.</text>
</comment>
<dbReference type="EMBL" id="CAJOBP010011707">
    <property type="protein sequence ID" value="CAF4568065.1"/>
    <property type="molecule type" value="Genomic_DNA"/>
</dbReference>
<dbReference type="AlphaFoldDB" id="A0A820ZW43"/>
<organism evidence="1 2">
    <name type="scientific">Rotaria socialis</name>
    <dbReference type="NCBI Taxonomy" id="392032"/>
    <lineage>
        <taxon>Eukaryota</taxon>
        <taxon>Metazoa</taxon>
        <taxon>Spiralia</taxon>
        <taxon>Gnathifera</taxon>
        <taxon>Rotifera</taxon>
        <taxon>Eurotatoria</taxon>
        <taxon>Bdelloidea</taxon>
        <taxon>Philodinida</taxon>
        <taxon>Philodinidae</taxon>
        <taxon>Rotaria</taxon>
    </lineage>
</organism>
<gene>
    <name evidence="1" type="ORF">UJA718_LOCUS30209</name>
</gene>
<evidence type="ECO:0000313" key="2">
    <source>
        <dbReference type="Proteomes" id="UP000663873"/>
    </source>
</evidence>
<feature type="non-terminal residue" evidence="1">
    <location>
        <position position="1"/>
    </location>
</feature>
<proteinExistence type="predicted"/>
<dbReference type="Proteomes" id="UP000663873">
    <property type="component" value="Unassembled WGS sequence"/>
</dbReference>
<protein>
    <submittedName>
        <fullName evidence="1">Uncharacterized protein</fullName>
    </submittedName>
</protein>